<dbReference type="SUPFAM" id="SSF52047">
    <property type="entry name" value="RNI-like"/>
    <property type="match status" value="1"/>
</dbReference>
<proteinExistence type="predicted"/>
<dbReference type="InterPro" id="IPR050232">
    <property type="entry name" value="FBL13/AtMIF1-like"/>
</dbReference>
<dbReference type="Proteomes" id="UP001202328">
    <property type="component" value="Unassembled WGS sequence"/>
</dbReference>
<name>A0AAD4XNC1_9MAGN</name>
<evidence type="ECO:0000313" key="3">
    <source>
        <dbReference type="Proteomes" id="UP001202328"/>
    </source>
</evidence>
<dbReference type="PANTHER" id="PTHR31900">
    <property type="entry name" value="F-BOX/RNI SUPERFAMILY PROTEIN-RELATED"/>
    <property type="match status" value="1"/>
</dbReference>
<dbReference type="PROSITE" id="PS50181">
    <property type="entry name" value="FBOX"/>
    <property type="match status" value="1"/>
</dbReference>
<dbReference type="SMART" id="SM00579">
    <property type="entry name" value="FBD"/>
    <property type="match status" value="1"/>
</dbReference>
<dbReference type="Pfam" id="PF24758">
    <property type="entry name" value="LRR_At5g56370"/>
    <property type="match status" value="1"/>
</dbReference>
<evidence type="ECO:0000259" key="1">
    <source>
        <dbReference type="PROSITE" id="PS50181"/>
    </source>
</evidence>
<keyword evidence="3" id="KW-1185">Reference proteome</keyword>
<dbReference type="InterPro" id="IPR006566">
    <property type="entry name" value="FBD"/>
</dbReference>
<dbReference type="Gene3D" id="1.20.1280.50">
    <property type="match status" value="1"/>
</dbReference>
<dbReference type="Gene3D" id="3.80.10.10">
    <property type="entry name" value="Ribonuclease Inhibitor"/>
    <property type="match status" value="1"/>
</dbReference>
<dbReference type="EMBL" id="JAJJMB010005965">
    <property type="protein sequence ID" value="KAI3936375.1"/>
    <property type="molecule type" value="Genomic_DNA"/>
</dbReference>
<feature type="domain" description="F-box" evidence="1">
    <location>
        <begin position="9"/>
        <end position="57"/>
    </location>
</feature>
<dbReference type="Pfam" id="PF08387">
    <property type="entry name" value="FBD"/>
    <property type="match status" value="1"/>
</dbReference>
<dbReference type="InterPro" id="IPR053781">
    <property type="entry name" value="F-box_AtFBL13-like"/>
</dbReference>
<dbReference type="CDD" id="cd22160">
    <property type="entry name" value="F-box_AtFBL13-like"/>
    <property type="match status" value="1"/>
</dbReference>
<dbReference type="InterPro" id="IPR001810">
    <property type="entry name" value="F-box_dom"/>
</dbReference>
<dbReference type="InterPro" id="IPR036047">
    <property type="entry name" value="F-box-like_dom_sf"/>
</dbReference>
<dbReference type="AlphaFoldDB" id="A0AAD4XNC1"/>
<dbReference type="Pfam" id="PF00646">
    <property type="entry name" value="F-box"/>
    <property type="match status" value="1"/>
</dbReference>
<dbReference type="PANTHER" id="PTHR31900:SF30">
    <property type="entry name" value="SUPERFAMILY PROTEIN, PUTATIVE-RELATED"/>
    <property type="match status" value="1"/>
</dbReference>
<gene>
    <name evidence="2" type="ORF">MKW98_000649</name>
</gene>
<protein>
    <recommendedName>
        <fullName evidence="1">F-box domain-containing protein</fullName>
    </recommendedName>
</protein>
<reference evidence="2" key="1">
    <citation type="submission" date="2022-04" db="EMBL/GenBank/DDBJ databases">
        <title>A functionally conserved STORR gene fusion in Papaver species that diverged 16.8 million years ago.</title>
        <authorList>
            <person name="Catania T."/>
        </authorList>
    </citation>
    <scope>NUCLEOTIDE SEQUENCE</scope>
    <source>
        <strain evidence="2">S-188037</strain>
    </source>
</reference>
<dbReference type="InterPro" id="IPR032675">
    <property type="entry name" value="LRR_dom_sf"/>
</dbReference>
<comment type="caution">
    <text evidence="2">The sequence shown here is derived from an EMBL/GenBank/DDBJ whole genome shotgun (WGS) entry which is preliminary data.</text>
</comment>
<sequence length="491" mass="56808">MEESGNSSTDRISNLPESLIHHILSFLDMRCVVQTCVLSKRWRYVWPTVSNLVFRGDAFGESGGEQLKKFKMFVNMVLMLRDFCDIHKFHLHWGKESYQTEKIVNKHLNTWVLAVLKCNVQDLSIYIEADDNRRCDHEIRFPHSLFNSQSLSKLVLEMSRNYESQVILPESMHLPGLKFMSLSSFFVEVGDSINKLISSCPILESLILRDIWIEDAYDTNVKIESHVLKHLEISNHNIEMLVWYHYNMAKIIKLLTPNMTSFICKDYMLQEYCIENVSSLVAADIEILKECTNESLEDSDLEISEDERERLYPKRMMEFIGAFHKVKELTISSPGFLQVLAGATNLVEGRSLKFCNLQCLKLTTWFTRRCLLSITYLLNACPCLESLYLTFDKPNYRADKDDGEVELSVSCILSHLKRIEIRKVKGCHTELQFLEFLLMNTLVLEVMVLSFDTSGSSDTAATPDRLKLVEKFTEKLRTLPRASPSLRMIFL</sequence>
<dbReference type="SUPFAM" id="SSF81383">
    <property type="entry name" value="F-box domain"/>
    <property type="match status" value="1"/>
</dbReference>
<dbReference type="InterPro" id="IPR055411">
    <property type="entry name" value="LRR_FXL15/At3g58940/PEG3-like"/>
</dbReference>
<organism evidence="2 3">
    <name type="scientific">Papaver atlanticum</name>
    <dbReference type="NCBI Taxonomy" id="357466"/>
    <lineage>
        <taxon>Eukaryota</taxon>
        <taxon>Viridiplantae</taxon>
        <taxon>Streptophyta</taxon>
        <taxon>Embryophyta</taxon>
        <taxon>Tracheophyta</taxon>
        <taxon>Spermatophyta</taxon>
        <taxon>Magnoliopsida</taxon>
        <taxon>Ranunculales</taxon>
        <taxon>Papaveraceae</taxon>
        <taxon>Papaveroideae</taxon>
        <taxon>Papaver</taxon>
    </lineage>
</organism>
<evidence type="ECO:0000313" key="2">
    <source>
        <dbReference type="EMBL" id="KAI3936375.1"/>
    </source>
</evidence>
<accession>A0AAD4XNC1</accession>